<name>A0ABQ4Q4R3_9BURK</name>
<dbReference type="NCBIfam" id="TIGR02001">
    <property type="entry name" value="gcw_chp"/>
    <property type="match status" value="1"/>
</dbReference>
<evidence type="ECO:0000256" key="1">
    <source>
        <dbReference type="SAM" id="SignalP"/>
    </source>
</evidence>
<organism evidence="2 3">
    <name type="scientific">Noviherbaspirillum aridicola</name>
    <dbReference type="NCBI Taxonomy" id="2849687"/>
    <lineage>
        <taxon>Bacteria</taxon>
        <taxon>Pseudomonadati</taxon>
        <taxon>Pseudomonadota</taxon>
        <taxon>Betaproteobacteria</taxon>
        <taxon>Burkholderiales</taxon>
        <taxon>Oxalobacteraceae</taxon>
        <taxon>Noviherbaspirillum</taxon>
    </lineage>
</organism>
<feature type="chain" id="PRO_5046770793" evidence="1">
    <location>
        <begin position="21"/>
        <end position="248"/>
    </location>
</feature>
<dbReference type="Proteomes" id="UP000887222">
    <property type="component" value="Unassembled WGS sequence"/>
</dbReference>
<sequence>MKKMILAAAVLSAFAASASAQQAAASDHAFTGNVAVVTDYRFRGISQTFKRPAIQGGFDYAHSSGFYVGNWNSSISGNQYPDGAGVEMDLYGGYKFEVMPEVGIDVGLLKYYYPGVRIAGEKADALELYVGASWKWLSAKYSRSIDDEYFGFTDAKGSDYIELNANFEIMDKTVLGLHVGHQKFKNSGDFNYTDYKVGVTRDFGFATLGLAYVTTNADSDFYSPSNSSGTKTKDVSNGTVVLSLSKTF</sequence>
<accession>A0ABQ4Q4R3</accession>
<gene>
    <name evidence="2" type="ORF">NCCP691_21960</name>
</gene>
<dbReference type="InterPro" id="IPR010239">
    <property type="entry name" value="CHP02001"/>
</dbReference>
<evidence type="ECO:0000313" key="2">
    <source>
        <dbReference type="EMBL" id="GIZ52182.1"/>
    </source>
</evidence>
<evidence type="ECO:0000313" key="3">
    <source>
        <dbReference type="Proteomes" id="UP000887222"/>
    </source>
</evidence>
<keyword evidence="1" id="KW-0732">Signal</keyword>
<dbReference type="Pfam" id="PF09694">
    <property type="entry name" value="Gcw_chp"/>
    <property type="match status" value="1"/>
</dbReference>
<dbReference type="RefSeq" id="WP_220808348.1">
    <property type="nucleotide sequence ID" value="NZ_BPMK01000009.1"/>
</dbReference>
<proteinExistence type="predicted"/>
<dbReference type="EMBL" id="BPMK01000009">
    <property type="protein sequence ID" value="GIZ52182.1"/>
    <property type="molecule type" value="Genomic_DNA"/>
</dbReference>
<comment type="caution">
    <text evidence="2">The sequence shown here is derived from an EMBL/GenBank/DDBJ whole genome shotgun (WGS) entry which is preliminary data.</text>
</comment>
<protein>
    <submittedName>
        <fullName evidence="2">Exported protein</fullName>
    </submittedName>
</protein>
<reference evidence="2 3" key="1">
    <citation type="journal article" date="2022" name="Int. J. Syst. Evol. Microbiol.">
        <title>Noviherbaspirillum aridicola sp. nov., isolated from an arid soil in Pakistan.</title>
        <authorList>
            <person name="Khan I.U."/>
            <person name="Saqib M."/>
            <person name="Amin A."/>
            <person name="Hussain F."/>
            <person name="Li L."/>
            <person name="Liu Y.H."/>
            <person name="Fang B.Z."/>
            <person name="Ahmed I."/>
            <person name="Li W.J."/>
        </authorList>
    </citation>
    <scope>NUCLEOTIDE SEQUENCE [LARGE SCALE GENOMIC DNA]</scope>
    <source>
        <strain evidence="2 3">NCCP-691</strain>
    </source>
</reference>
<keyword evidence="3" id="KW-1185">Reference proteome</keyword>
<feature type="signal peptide" evidence="1">
    <location>
        <begin position="1"/>
        <end position="20"/>
    </location>
</feature>